<dbReference type="PANTHER" id="PTHR21530:SF7">
    <property type="entry name" value="TRAB DOMAIN-CONTAINING PROTEIN"/>
    <property type="match status" value="1"/>
</dbReference>
<dbReference type="InterPro" id="IPR046345">
    <property type="entry name" value="TraB_PrgY-like"/>
</dbReference>
<keyword evidence="1" id="KW-0472">Membrane</keyword>
<reference evidence="3" key="1">
    <citation type="submission" date="2017-08" db="EMBL/GenBank/DDBJ databases">
        <title>A dynamic microbial community with high functional redundancy inhabits the cold, oxic subseafloor aquifer.</title>
        <authorList>
            <person name="Tully B.J."/>
            <person name="Wheat C.G."/>
            <person name="Glazer B.T."/>
            <person name="Huber J.A."/>
        </authorList>
    </citation>
    <scope>NUCLEOTIDE SEQUENCE [LARGE SCALE GENOMIC DNA]</scope>
</reference>
<dbReference type="InterPro" id="IPR002816">
    <property type="entry name" value="TraB/PrgY/GumN_fam"/>
</dbReference>
<protein>
    <submittedName>
        <fullName evidence="2">Conjugal transfer protein TraB</fullName>
    </submittedName>
</protein>
<evidence type="ECO:0000313" key="2">
    <source>
        <dbReference type="EMBL" id="PCI27989.1"/>
    </source>
</evidence>
<accession>A0A2A4T3Z1</accession>
<dbReference type="InterPro" id="IPR005230">
    <property type="entry name" value="TraB_bac"/>
</dbReference>
<evidence type="ECO:0000313" key="3">
    <source>
        <dbReference type="Proteomes" id="UP000218113"/>
    </source>
</evidence>
<dbReference type="Pfam" id="PF01963">
    <property type="entry name" value="TraB_PrgY_gumN"/>
    <property type="match status" value="1"/>
</dbReference>
<name>A0A2A4T3Z1_9DELT</name>
<proteinExistence type="predicted"/>
<feature type="transmembrane region" description="Helical" evidence="1">
    <location>
        <begin position="275"/>
        <end position="303"/>
    </location>
</feature>
<dbReference type="EMBL" id="NVSR01000043">
    <property type="protein sequence ID" value="PCI27989.1"/>
    <property type="molecule type" value="Genomic_DNA"/>
</dbReference>
<dbReference type="Proteomes" id="UP000218113">
    <property type="component" value="Unassembled WGS sequence"/>
</dbReference>
<keyword evidence="1" id="KW-0812">Transmembrane</keyword>
<comment type="caution">
    <text evidence="2">The sequence shown here is derived from an EMBL/GenBank/DDBJ whole genome shotgun (WGS) entry which is preliminary data.</text>
</comment>
<dbReference type="CDD" id="cd14726">
    <property type="entry name" value="TraB_PrgY-like"/>
    <property type="match status" value="1"/>
</dbReference>
<dbReference type="NCBIfam" id="TIGR00261">
    <property type="entry name" value="traB"/>
    <property type="match status" value="1"/>
</dbReference>
<dbReference type="PANTHER" id="PTHR21530">
    <property type="entry name" value="PHEROMONE SHUTDOWN PROTEIN"/>
    <property type="match status" value="1"/>
</dbReference>
<keyword evidence="1" id="KW-1133">Transmembrane helix</keyword>
<dbReference type="AlphaFoldDB" id="A0A2A4T3Z1"/>
<sequence>MRQEVTVGDKRIILIGTAHISQASIDEVEEVIREVRPDTVCVELCASRYESIKNKDHWKNMDIVKVIKEGKAPLLMGNLIMSAFQKKMGDQLGVKPGAEMVAAIKVTEEIGAKTVLADREVTTTLKRAWGGLGLWEKVKLMGQIMGSLFETPDISEEEIEKLKEGDVLTEAIETMAKEMPGIKKVLIDERDRYLSTKISEAEGETIVAVVGAGHMPGIIKYLDQPVDLYELDQLPKQGKMGTILKWGIPSIIMGIIAYGFFQIDASVSMEMVKRWILINGVLSALGALIAGGHILTIIVAFIAAPITSLNPTIAAGWVSGLTEAWIRKPKVSDFESLAEDITTVKGFRRNEITKILLVVVLSNVGSALGTFIGFPLIASLLG</sequence>
<feature type="transmembrane region" description="Helical" evidence="1">
    <location>
        <begin position="355"/>
        <end position="378"/>
    </location>
</feature>
<feature type="transmembrane region" description="Helical" evidence="1">
    <location>
        <begin position="243"/>
        <end position="263"/>
    </location>
</feature>
<gene>
    <name evidence="2" type="ORF">COB67_07295</name>
</gene>
<evidence type="ECO:0000256" key="1">
    <source>
        <dbReference type="SAM" id="Phobius"/>
    </source>
</evidence>
<organism evidence="2 3">
    <name type="scientific">SAR324 cluster bacterium</name>
    <dbReference type="NCBI Taxonomy" id="2024889"/>
    <lineage>
        <taxon>Bacteria</taxon>
        <taxon>Deltaproteobacteria</taxon>
        <taxon>SAR324 cluster</taxon>
    </lineage>
</organism>